<feature type="compositionally biased region" description="Polar residues" evidence="1">
    <location>
        <begin position="21"/>
        <end position="31"/>
    </location>
</feature>
<evidence type="ECO:0000313" key="3">
    <source>
        <dbReference type="Proteomes" id="UP000887159"/>
    </source>
</evidence>
<reference evidence="2" key="1">
    <citation type="submission" date="2020-08" db="EMBL/GenBank/DDBJ databases">
        <title>Multicomponent nature underlies the extraordinary mechanical properties of spider dragline silk.</title>
        <authorList>
            <person name="Kono N."/>
            <person name="Nakamura H."/>
            <person name="Mori M."/>
            <person name="Yoshida Y."/>
            <person name="Ohtoshi R."/>
            <person name="Malay A.D."/>
            <person name="Moran D.A.P."/>
            <person name="Tomita M."/>
            <person name="Numata K."/>
            <person name="Arakawa K."/>
        </authorList>
    </citation>
    <scope>NUCLEOTIDE SEQUENCE</scope>
</reference>
<feature type="region of interest" description="Disordered" evidence="1">
    <location>
        <begin position="1"/>
        <end position="59"/>
    </location>
</feature>
<proteinExistence type="predicted"/>
<comment type="caution">
    <text evidence="2">The sequence shown here is derived from an EMBL/GenBank/DDBJ whole genome shotgun (WGS) entry which is preliminary data.</text>
</comment>
<keyword evidence="3" id="KW-1185">Reference proteome</keyword>
<dbReference type="Proteomes" id="UP000887159">
    <property type="component" value="Unassembled WGS sequence"/>
</dbReference>
<sequence>MTNRFPPSTDQQVAPRGEGESQVSSETQSRQDVGRNQWLFNVPDPLATSGDRKVPFGGIGGPVGTTICLAFLRREDSS</sequence>
<protein>
    <submittedName>
        <fullName evidence="2">Uncharacterized protein</fullName>
    </submittedName>
</protein>
<accession>A0A8X6WEP6</accession>
<name>A0A8X6WEP6_TRICX</name>
<feature type="compositionally biased region" description="Polar residues" evidence="1">
    <location>
        <begin position="1"/>
        <end position="12"/>
    </location>
</feature>
<organism evidence="2 3">
    <name type="scientific">Trichonephila clavipes</name>
    <name type="common">Golden silk orbweaver</name>
    <name type="synonym">Nephila clavipes</name>
    <dbReference type="NCBI Taxonomy" id="2585209"/>
    <lineage>
        <taxon>Eukaryota</taxon>
        <taxon>Metazoa</taxon>
        <taxon>Ecdysozoa</taxon>
        <taxon>Arthropoda</taxon>
        <taxon>Chelicerata</taxon>
        <taxon>Arachnida</taxon>
        <taxon>Araneae</taxon>
        <taxon>Araneomorphae</taxon>
        <taxon>Entelegynae</taxon>
        <taxon>Araneoidea</taxon>
        <taxon>Nephilidae</taxon>
        <taxon>Trichonephila</taxon>
    </lineage>
</organism>
<gene>
    <name evidence="2" type="ORF">TNCV_4637731</name>
</gene>
<dbReference type="EMBL" id="BMAU01021404">
    <property type="protein sequence ID" value="GFY32666.1"/>
    <property type="molecule type" value="Genomic_DNA"/>
</dbReference>
<evidence type="ECO:0000256" key="1">
    <source>
        <dbReference type="SAM" id="MobiDB-lite"/>
    </source>
</evidence>
<evidence type="ECO:0000313" key="2">
    <source>
        <dbReference type="EMBL" id="GFY32666.1"/>
    </source>
</evidence>
<dbReference type="AlphaFoldDB" id="A0A8X6WEP6"/>